<comment type="subunit">
    <text evidence="8">Forms a stable energy-coupling factor (ECF) transporter complex composed of 2 membrane-embedded substrate-binding proteins (S component), 2 ATP-binding proteins (A component) and 2 transmembrane proteins (T component).</text>
</comment>
<protein>
    <recommendedName>
        <fullName evidence="8">Energy-coupling factor transporter ATP-binding protein EcfA2</fullName>
        <ecNumber evidence="8">7.-.-.-</ecNumber>
    </recommendedName>
</protein>
<evidence type="ECO:0000256" key="2">
    <source>
        <dbReference type="ARBA" id="ARBA00022448"/>
    </source>
</evidence>
<keyword evidence="5 8" id="KW-0067">ATP-binding</keyword>
<evidence type="ECO:0000313" key="11">
    <source>
        <dbReference type="Proteomes" id="UP001179600"/>
    </source>
</evidence>
<feature type="domain" description="ABC transporter" evidence="9">
    <location>
        <begin position="3"/>
        <end position="246"/>
    </location>
</feature>
<dbReference type="RefSeq" id="WP_023606987.1">
    <property type="nucleotide sequence ID" value="NZ_BKBT01000005.1"/>
</dbReference>
<dbReference type="InterPro" id="IPR030946">
    <property type="entry name" value="EcfA2"/>
</dbReference>
<reference evidence="10" key="1">
    <citation type="submission" date="2023-01" db="EMBL/GenBank/DDBJ databases">
        <title>Oxazolidinone resistance genes in florfenicol resistant enterococci from beef cattle and veal calves at slaughter.</title>
        <authorList>
            <person name="Biggel M."/>
        </authorList>
    </citation>
    <scope>NUCLEOTIDE SEQUENCE</scope>
    <source>
        <strain evidence="10">K204-1</strain>
    </source>
</reference>
<keyword evidence="6" id="KW-1278">Translocase</keyword>
<evidence type="ECO:0000256" key="6">
    <source>
        <dbReference type="ARBA" id="ARBA00022967"/>
    </source>
</evidence>
<dbReference type="AlphaFoldDB" id="A0AAE9XH44"/>
<sequence length="290" mass="32310">MDIQFEQVGYTYQPHTPFEHRALYDVDLMIKEGSYTAIVGHTGSGKSTLLQHLNALVKPTEGTVTIGERRITPTTDNKNLKPIRQQVGIVFQFPEAQLFEETVAKDIAFGPKNFGKTEEEALALVKESLQLVGLSEDYLERSPFELSGGQMRRVAIAGVLAMKPSVLVLDEPTAGLDPQGRQEMLQMFARLHREEGMTIVLVTHMMDDVADYADYVVVLEKGTVIKQGLPHDVFSDVQWLESKQLGVPTATHFASKLVERGWQLDRLPLTTSELVTMLAQDNRSKVGDLS</sequence>
<evidence type="ECO:0000313" key="10">
    <source>
        <dbReference type="EMBL" id="WCG23596.1"/>
    </source>
</evidence>
<dbReference type="InterPro" id="IPR015856">
    <property type="entry name" value="ABC_transpr_CbiO/EcfA_su"/>
</dbReference>
<dbReference type="InterPro" id="IPR050095">
    <property type="entry name" value="ECF_ABC_transporter_ATP-bd"/>
</dbReference>
<dbReference type="PROSITE" id="PS00211">
    <property type="entry name" value="ABC_TRANSPORTER_1"/>
    <property type="match status" value="1"/>
</dbReference>
<comment type="function">
    <text evidence="8">ATP-binding (A) component of a common energy-coupling factor (ECF) ABC-transporter complex.</text>
</comment>
<evidence type="ECO:0000256" key="4">
    <source>
        <dbReference type="ARBA" id="ARBA00022741"/>
    </source>
</evidence>
<dbReference type="NCBIfam" id="NF010155">
    <property type="entry name" value="PRK13634.1"/>
    <property type="match status" value="1"/>
</dbReference>
<evidence type="ECO:0000259" key="9">
    <source>
        <dbReference type="PROSITE" id="PS50893"/>
    </source>
</evidence>
<evidence type="ECO:0000256" key="5">
    <source>
        <dbReference type="ARBA" id="ARBA00022840"/>
    </source>
</evidence>
<dbReference type="GO" id="GO:0005524">
    <property type="term" value="F:ATP binding"/>
    <property type="evidence" value="ECO:0007669"/>
    <property type="project" value="UniProtKB-UniRule"/>
</dbReference>
<keyword evidence="2 8" id="KW-0813">Transport</keyword>
<gene>
    <name evidence="10" type="ORF">PML95_01740</name>
</gene>
<dbReference type="SMART" id="SM00382">
    <property type="entry name" value="AAA"/>
    <property type="match status" value="1"/>
</dbReference>
<dbReference type="NCBIfam" id="TIGR04521">
    <property type="entry name" value="ECF_ATPase_2"/>
    <property type="match status" value="1"/>
</dbReference>
<dbReference type="PROSITE" id="PS50893">
    <property type="entry name" value="ABC_TRANSPORTER_2"/>
    <property type="match status" value="1"/>
</dbReference>
<accession>A0AAE9XH44</accession>
<dbReference type="CDD" id="cd03225">
    <property type="entry name" value="ABC_cobalt_CbiO_domain1"/>
    <property type="match status" value="1"/>
</dbReference>
<keyword evidence="3 8" id="KW-1003">Cell membrane</keyword>
<dbReference type="EC" id="7.-.-.-" evidence="8"/>
<dbReference type="InterPro" id="IPR017871">
    <property type="entry name" value="ABC_transporter-like_CS"/>
</dbReference>
<proteinExistence type="inferred from homology"/>
<dbReference type="FunFam" id="3.40.50.300:FF:000224">
    <property type="entry name" value="Energy-coupling factor transporter ATP-binding protein EcfA"/>
    <property type="match status" value="1"/>
</dbReference>
<evidence type="ECO:0000256" key="8">
    <source>
        <dbReference type="RuleBase" id="RU365104"/>
    </source>
</evidence>
<dbReference type="GO" id="GO:0016887">
    <property type="term" value="F:ATP hydrolysis activity"/>
    <property type="evidence" value="ECO:0007669"/>
    <property type="project" value="InterPro"/>
</dbReference>
<evidence type="ECO:0000256" key="3">
    <source>
        <dbReference type="ARBA" id="ARBA00022475"/>
    </source>
</evidence>
<keyword evidence="7 8" id="KW-0472">Membrane</keyword>
<dbReference type="GO" id="GO:0043190">
    <property type="term" value="C:ATP-binding cassette (ABC) transporter complex"/>
    <property type="evidence" value="ECO:0007669"/>
    <property type="project" value="TreeGrafter"/>
</dbReference>
<dbReference type="GeneID" id="72385485"/>
<dbReference type="Pfam" id="PF00005">
    <property type="entry name" value="ABC_tran"/>
    <property type="match status" value="1"/>
</dbReference>
<dbReference type="SUPFAM" id="SSF52540">
    <property type="entry name" value="P-loop containing nucleoside triphosphate hydrolases"/>
    <property type="match status" value="1"/>
</dbReference>
<evidence type="ECO:0000256" key="1">
    <source>
        <dbReference type="ARBA" id="ARBA00004202"/>
    </source>
</evidence>
<keyword evidence="4 8" id="KW-0547">Nucleotide-binding</keyword>
<dbReference type="EMBL" id="CP116507">
    <property type="protein sequence ID" value="WCG23596.1"/>
    <property type="molecule type" value="Genomic_DNA"/>
</dbReference>
<dbReference type="InterPro" id="IPR003593">
    <property type="entry name" value="AAA+_ATPase"/>
</dbReference>
<dbReference type="InterPro" id="IPR003439">
    <property type="entry name" value="ABC_transporter-like_ATP-bd"/>
</dbReference>
<evidence type="ECO:0000256" key="7">
    <source>
        <dbReference type="ARBA" id="ARBA00023136"/>
    </source>
</evidence>
<dbReference type="PANTHER" id="PTHR43553">
    <property type="entry name" value="HEAVY METAL TRANSPORTER"/>
    <property type="match status" value="1"/>
</dbReference>
<dbReference type="Proteomes" id="UP001179600">
    <property type="component" value="Chromosome"/>
</dbReference>
<comment type="subcellular location">
    <subcellularLocation>
        <location evidence="1 8">Cell membrane</location>
        <topology evidence="1 8">Peripheral membrane protein</topology>
    </subcellularLocation>
</comment>
<dbReference type="InterPro" id="IPR027417">
    <property type="entry name" value="P-loop_NTPase"/>
</dbReference>
<dbReference type="Gene3D" id="3.40.50.300">
    <property type="entry name" value="P-loop containing nucleotide triphosphate hydrolases"/>
    <property type="match status" value="1"/>
</dbReference>
<organism evidence="10 11">
    <name type="scientific">Vagococcus lutrae</name>
    <dbReference type="NCBI Taxonomy" id="81947"/>
    <lineage>
        <taxon>Bacteria</taxon>
        <taxon>Bacillati</taxon>
        <taxon>Bacillota</taxon>
        <taxon>Bacilli</taxon>
        <taxon>Lactobacillales</taxon>
        <taxon>Enterococcaceae</taxon>
        <taxon>Vagococcus</taxon>
    </lineage>
</organism>
<name>A0AAE9XH44_9ENTE</name>
<dbReference type="PANTHER" id="PTHR43553:SF27">
    <property type="entry name" value="ENERGY-COUPLING FACTOR TRANSPORTER ATP-BINDING PROTEIN ECFA2"/>
    <property type="match status" value="1"/>
</dbReference>
<comment type="similarity">
    <text evidence="8">Belongs to the ABC transporter superfamily. Energy-coupling factor EcfA family.</text>
</comment>
<dbReference type="GO" id="GO:0042626">
    <property type="term" value="F:ATPase-coupled transmembrane transporter activity"/>
    <property type="evidence" value="ECO:0007669"/>
    <property type="project" value="TreeGrafter"/>
</dbReference>